<proteinExistence type="predicted"/>
<evidence type="ECO:0000313" key="2">
    <source>
        <dbReference type="Proteomes" id="UP000464480"/>
    </source>
</evidence>
<evidence type="ECO:0000313" key="1">
    <source>
        <dbReference type="EMBL" id="QHG63929.2"/>
    </source>
</evidence>
<organism evidence="1 2">
    <name type="scientific">Pseudomonas putida</name>
    <name type="common">Arthrobacter siderocapsulatus</name>
    <dbReference type="NCBI Taxonomy" id="303"/>
    <lineage>
        <taxon>Bacteria</taxon>
        <taxon>Pseudomonadati</taxon>
        <taxon>Pseudomonadota</taxon>
        <taxon>Gammaproteobacteria</taxon>
        <taxon>Pseudomonadales</taxon>
        <taxon>Pseudomonadaceae</taxon>
        <taxon>Pseudomonas</taxon>
    </lineage>
</organism>
<sequence>MSDSGERKMASEPAYQAFWRLLGAWRASRASEVDSGLKDLQVSDAMLADKSSGLVYSKYLKDPTLDLTVSVPAWFFSDKDTLRIEHTRDKLVVTTIHDELIEYYVRPIPDPYPIALNKHEDVLGVEGTHYFRSWIKADNDDISWSPWLPLIFDRVPPYNHAPPAKFPGIPAVTDASLAAGGGKVVLELPAYSDWADGDTAHIFWMNRLPEDFGDVDPPVVSVATTGKAQPVEIAEDKIRALGDGGVFVLYVLVDKAENVSELAVYTSIAVALGTLPSVFKDPIVPLATVTDGYLIDQADAHEGVEVWVPLYEGMKASDFVVVQWGATSLSPEMVGSAPGDHIRVRVPIEVLLKEYGTGPGAVPTTVRYTLLRGTHPMGGADTAINVDFETMDPGGTYPSWPVPIHPGLLPAVITGRGSNKTNELDSDDTDLPADLAVKLYSFVEESDELTFFWAGEVAATYIVQPGDKADDEITLEVPWRVIHEAGNGPAVPVDYEARRAGVHNPARSVITSVAVDAITITPVVATFDHLVNGLVSCATIKKSAGHPDGPAVEVLIPDLSEYLEYKPFTKVGLKWWVYRGRSEEQGSDIIDEVTLEDEFKLDDEHPVTGFTWRVPFDDHVLPTYEGSTDPNYTRSRANVVYTLKTDNPDDDTPSEDAKVTLAFIPPSGICDPHG</sequence>
<accession>A0A6I6XXC2</accession>
<dbReference type="Proteomes" id="UP000464480">
    <property type="component" value="Chromosome"/>
</dbReference>
<dbReference type="RefSeq" id="WP_159409386.1">
    <property type="nucleotide sequence ID" value="NZ_CP026115.2"/>
</dbReference>
<dbReference type="AlphaFoldDB" id="A0A6I6XXC2"/>
<reference evidence="1 2" key="1">
    <citation type="submission" date="2020-02" db="EMBL/GenBank/DDBJ databases">
        <title>Pseudomonas Putida W5 Complete Genome Assembly.</title>
        <authorList>
            <person name="Yuan Z.-C."/>
            <person name="Shaw G.A."/>
            <person name="Cusano A.D."/>
            <person name="Caddey B.J."/>
            <person name="Weselowski B.J."/>
        </authorList>
    </citation>
    <scope>NUCLEOTIDE SEQUENCE [LARGE SCALE GENOMIC DNA]</scope>
    <source>
        <strain evidence="1 2">W5</strain>
    </source>
</reference>
<protein>
    <submittedName>
        <fullName evidence="1">Uncharacterized protein</fullName>
    </submittedName>
</protein>
<gene>
    <name evidence="1" type="ORF">C2H86_05620</name>
</gene>
<dbReference type="EMBL" id="CP026115">
    <property type="protein sequence ID" value="QHG63929.2"/>
    <property type="molecule type" value="Genomic_DNA"/>
</dbReference>
<name>A0A6I6XXC2_PSEPU</name>